<keyword evidence="4" id="KW-1185">Reference proteome</keyword>
<name>A0A182EQT5_ONCOC</name>
<proteinExistence type="inferred from homology"/>
<dbReference type="AlphaFoldDB" id="A0A182EQT5"/>
<dbReference type="EMBL" id="UYRW01006090">
    <property type="protein sequence ID" value="VDM94227.1"/>
    <property type="molecule type" value="Genomic_DNA"/>
</dbReference>
<dbReference type="InterPro" id="IPR028909">
    <property type="entry name" value="bL21-like"/>
</dbReference>
<dbReference type="GO" id="GO:0003735">
    <property type="term" value="F:structural constituent of ribosome"/>
    <property type="evidence" value="ECO:0007669"/>
    <property type="project" value="TreeGrafter"/>
</dbReference>
<protein>
    <recommendedName>
        <fullName evidence="2">Large ribosomal subunit protein bL21m</fullName>
    </recommendedName>
</protein>
<dbReference type="GO" id="GO:0005762">
    <property type="term" value="C:mitochondrial large ribosomal subunit"/>
    <property type="evidence" value="ECO:0007669"/>
    <property type="project" value="TreeGrafter"/>
</dbReference>
<comment type="similarity">
    <text evidence="1">Belongs to the bacterial ribosomal protein bL21 family.</text>
</comment>
<evidence type="ECO:0000313" key="5">
    <source>
        <dbReference type="WBParaSite" id="nOo.2.0.1.t10500-RA"/>
    </source>
</evidence>
<dbReference type="InterPro" id="IPR036164">
    <property type="entry name" value="bL21-like_sf"/>
</dbReference>
<reference evidence="5" key="1">
    <citation type="submission" date="2016-06" db="UniProtKB">
        <authorList>
            <consortium name="WormBaseParasite"/>
        </authorList>
    </citation>
    <scope>IDENTIFICATION</scope>
</reference>
<dbReference type="OrthoDB" id="5994at2759"/>
<dbReference type="STRING" id="42157.A0A182EQT5"/>
<gene>
    <name evidence="3" type="ORF">NOO_LOCUS10500</name>
</gene>
<evidence type="ECO:0000313" key="3">
    <source>
        <dbReference type="EMBL" id="VDM94227.1"/>
    </source>
</evidence>
<dbReference type="Proteomes" id="UP000271087">
    <property type="component" value="Unassembled WGS sequence"/>
</dbReference>
<dbReference type="WBParaSite" id="nOo.2.0.1.t10500-RA">
    <property type="protein sequence ID" value="nOo.2.0.1.t10500-RA"/>
    <property type="gene ID" value="nOo.2.0.1.g10500"/>
</dbReference>
<evidence type="ECO:0000313" key="4">
    <source>
        <dbReference type="Proteomes" id="UP000271087"/>
    </source>
</evidence>
<reference evidence="3 4" key="2">
    <citation type="submission" date="2018-08" db="EMBL/GenBank/DDBJ databases">
        <authorList>
            <person name="Laetsch R D."/>
            <person name="Stevens L."/>
            <person name="Kumar S."/>
            <person name="Blaxter L. M."/>
        </authorList>
    </citation>
    <scope>NUCLEOTIDE SEQUENCE [LARGE SCALE GENOMIC DNA]</scope>
</reference>
<dbReference type="SUPFAM" id="SSF141091">
    <property type="entry name" value="L21p-like"/>
    <property type="match status" value="1"/>
</dbReference>
<dbReference type="PANTHER" id="PTHR21349">
    <property type="entry name" value="50S RIBOSOMAL PROTEIN L21"/>
    <property type="match status" value="1"/>
</dbReference>
<evidence type="ECO:0000256" key="2">
    <source>
        <dbReference type="ARBA" id="ARBA00044129"/>
    </source>
</evidence>
<dbReference type="Pfam" id="PF00829">
    <property type="entry name" value="Ribosomal_L21p"/>
    <property type="match status" value="1"/>
</dbReference>
<sequence length="288" mass="32984">MRWDLEYLCINRDWVCTPLSSCSQILDSDDDDVDDNYLEKVKDGCISEYQSAEERELDRQLTLLGIGTDNGSLLSSLTDQEKKTFTLFYDKLLAQEAVSVPNYSKSFKELCLTVELIMVITLLGSCKLFLRQTSTVESCKLLFKQASGAVKAEIVDTHKVEKVVDAVEQEWKQKNVRLFAVVYIDKRQFRVSENDLIVLYDNVPLDVGDKIKLEKVLAVGGKNFTLFGRPLIHSPTVTVNATVVEKTTSYPQLRYLMINHAKVRTLHWMSRETTILRINDIKIDRENM</sequence>
<dbReference type="PANTHER" id="PTHR21349:SF0">
    <property type="entry name" value="LARGE RIBOSOMAL SUBUNIT PROTEIN BL21M"/>
    <property type="match status" value="1"/>
</dbReference>
<organism evidence="5">
    <name type="scientific">Onchocerca ochengi</name>
    <name type="common">Filarial nematode worm</name>
    <dbReference type="NCBI Taxonomy" id="42157"/>
    <lineage>
        <taxon>Eukaryota</taxon>
        <taxon>Metazoa</taxon>
        <taxon>Ecdysozoa</taxon>
        <taxon>Nematoda</taxon>
        <taxon>Chromadorea</taxon>
        <taxon>Rhabditida</taxon>
        <taxon>Spirurina</taxon>
        <taxon>Spiruromorpha</taxon>
        <taxon>Filarioidea</taxon>
        <taxon>Onchocercidae</taxon>
        <taxon>Onchocerca</taxon>
    </lineage>
</organism>
<accession>A0A182EQT5</accession>
<evidence type="ECO:0000256" key="1">
    <source>
        <dbReference type="ARBA" id="ARBA00008563"/>
    </source>
</evidence>